<gene>
    <name evidence="1" type="ORF">A6F65_02148</name>
</gene>
<proteinExistence type="predicted"/>
<evidence type="ECO:0000313" key="2">
    <source>
        <dbReference type="Proteomes" id="UP000092698"/>
    </source>
</evidence>
<dbReference type="InterPro" id="IPR022028">
    <property type="entry name" value="DUF3604"/>
</dbReference>
<protein>
    <recommendedName>
        <fullName evidence="3">DUF3604 domain-containing protein</fullName>
    </recommendedName>
</protein>
<dbReference type="Proteomes" id="UP000092698">
    <property type="component" value="Chromosome"/>
</dbReference>
<organism evidence="1 2">
    <name type="scientific">Paraurantiacibacter namhicola</name>
    <dbReference type="NCBI Taxonomy" id="645517"/>
    <lineage>
        <taxon>Bacteria</taxon>
        <taxon>Pseudomonadati</taxon>
        <taxon>Pseudomonadota</taxon>
        <taxon>Alphaproteobacteria</taxon>
        <taxon>Sphingomonadales</taxon>
        <taxon>Erythrobacteraceae</taxon>
        <taxon>Paraurantiacibacter</taxon>
    </lineage>
</organism>
<dbReference type="STRING" id="645517.A6F65_02148"/>
<evidence type="ECO:0008006" key="3">
    <source>
        <dbReference type="Google" id="ProtNLM"/>
    </source>
</evidence>
<sequence length="645" mass="70915">MTLESRIPAGDSPDKRSLPRHVTRALMCGCAALALAGCSAEQRSDQAEGEGPGAQLAATPDKLLWGDLHTHSNMSFDAYSFGTHHFSPEDSYRFARGEAVTSTTGVTAKLQRPLDFLLVADHAEYLGLMQGIERKDPLLQQHALSTRWSGFVEEGRMIDVIQEFVAITSGEAPAEPLPLEFSRNTWAGVIASAEKYNDPGKFTTMIGYEWSAMKSGDNLHRVVMFADGPEKALQTLPYSALESNDPEQLWKALATYETNTGGRVLTIPHNGNLSDGAMFPDKTMSGEPLSIDYRKTRHKFEPVVEVTQVKGDGETHQHISPHDEFADFENWDETDLGRNPRTTDKEELRRQMQGEYARGALKKGLLYTAFDGINPFEFGMIGSTDVHTGIPAVAEDNFFGKFPDSEPSALRLASSMGGALWGNATLSAAGYVGVWARANTRKEIFDAMVRREVYASTGPRIELRLFGGWEFSSADLVGEALVANGYAKGVPMGGILTPSKKANAPGFLLHAAMDPDGAYLDRIQIVKGWRDSDGTLHEQVYDVALSDGRKVDPATGKAPPVGSTVDVKTATFTNSIGEPELRTFWVDPEFDAGQQAFYYARVLQIPTPRWTTYDAVRYNLDLPPNVPAETQDRVYSSPIWYRAPR</sequence>
<dbReference type="PATRIC" id="fig|645517.4.peg.2132"/>
<dbReference type="Gene3D" id="3.20.20.140">
    <property type="entry name" value="Metal-dependent hydrolases"/>
    <property type="match status" value="1"/>
</dbReference>
<keyword evidence="2" id="KW-1185">Reference proteome</keyword>
<name>A0A1C7DAF2_9SPHN</name>
<evidence type="ECO:0000313" key="1">
    <source>
        <dbReference type="EMBL" id="ANU08434.1"/>
    </source>
</evidence>
<accession>A0A1C7DAF2</accession>
<dbReference type="Pfam" id="PF12228">
    <property type="entry name" value="DUF3604"/>
    <property type="match status" value="1"/>
</dbReference>
<dbReference type="KEGG" id="anh:A6F65_02148"/>
<reference evidence="1 2" key="1">
    <citation type="submission" date="2016-07" db="EMBL/GenBank/DDBJ databases">
        <title>Complete genome sequence of Altererythrobacter namhicola JCM 16345T, containing esterase-encoding genes.</title>
        <authorList>
            <person name="Cheng H."/>
            <person name="Wu Y.-H."/>
            <person name="Jian S.-L."/>
            <person name="Huo Y.-Y."/>
            <person name="Wang C.-S."/>
            <person name="Xu X.-W."/>
        </authorList>
    </citation>
    <scope>NUCLEOTIDE SEQUENCE [LARGE SCALE GENOMIC DNA]</scope>
    <source>
        <strain evidence="1 2">JCM 16345</strain>
    </source>
</reference>
<dbReference type="EMBL" id="CP016545">
    <property type="protein sequence ID" value="ANU08434.1"/>
    <property type="molecule type" value="Genomic_DNA"/>
</dbReference>
<dbReference type="AlphaFoldDB" id="A0A1C7DAF2"/>